<accession>A0A2W2BFK3</accession>
<evidence type="ECO:0000313" key="2">
    <source>
        <dbReference type="Proteomes" id="UP000248795"/>
    </source>
</evidence>
<reference evidence="2" key="1">
    <citation type="submission" date="2018-06" db="EMBL/GenBank/DDBJ databases">
        <title>Aestuariibacter litoralis strain KCTC 52945T.</title>
        <authorList>
            <person name="Li X."/>
            <person name="Salam N."/>
            <person name="Li J.-L."/>
            <person name="Chen Y.-M."/>
            <person name="Yang Z.-W."/>
            <person name="Zhang L.-Y."/>
            <person name="Han M.-X."/>
            <person name="Xiao M."/>
            <person name="Li W.-J."/>
        </authorList>
    </citation>
    <scope>NUCLEOTIDE SEQUENCE [LARGE SCALE GENOMIC DNA]</scope>
    <source>
        <strain evidence="2">KCTC 52945</strain>
    </source>
</reference>
<dbReference type="EMBL" id="QKVK01000001">
    <property type="protein sequence ID" value="PZF78998.1"/>
    <property type="molecule type" value="Genomic_DNA"/>
</dbReference>
<protein>
    <submittedName>
        <fullName evidence="1">YcjX family protein</fullName>
    </submittedName>
</protein>
<dbReference type="Pfam" id="PF04317">
    <property type="entry name" value="DUF463"/>
    <property type="match status" value="1"/>
</dbReference>
<dbReference type="Proteomes" id="UP000248795">
    <property type="component" value="Unassembled WGS sequence"/>
</dbReference>
<dbReference type="PIRSF" id="PIRSF019381">
    <property type="entry name" value="YcjX"/>
    <property type="match status" value="1"/>
</dbReference>
<dbReference type="AlphaFoldDB" id="A0A2W2BFK3"/>
<evidence type="ECO:0000313" key="1">
    <source>
        <dbReference type="EMBL" id="PZF78998.1"/>
    </source>
</evidence>
<dbReference type="PANTHER" id="PTHR38605:SF1">
    <property type="entry name" value="ATPASE"/>
    <property type="match status" value="1"/>
</dbReference>
<proteinExistence type="predicted"/>
<dbReference type="InterPro" id="IPR007413">
    <property type="entry name" value="YcjX-like"/>
</dbReference>
<gene>
    <name evidence="1" type="ORF">DK847_02310</name>
</gene>
<keyword evidence="2" id="KW-1185">Reference proteome</keyword>
<sequence>MVTFTDIVDGTRVAAGGLSDFATGLVNPSVRLGVTGLSRAGKTVFITALVNALLKGGRFPAFEAMSGGRITRCYLEPQPDDTLPRFAFESHTRALTGEHRHWPEGTSRISQLRITAEYNPVGLLARNLGSGKLHIDIVDYPGEWLLDLPLMRMSYAQWSAATVAASRIAPRLAYAGEWHALLSTLDAARPADEQDAITAAEVFTAYLARCRKDDVSLSTLPPGRFLMPGDYKGSPLLAFAPLDIAPDTELPKGSLGALMERRYQAYVSTIVKPFFYGHFARLDRQIVLVDALTALNAGASAVKDLQHALADILACFRQGQNSILSNLFGRRIDRVLFAATKADLLHHTSHDRLENILKLIVDQAMTRAEYSGAKIEVAALAAIRATREASVRQKGETLECIVGTPLAGETVGDTTFDGTTEAAIFPGDLPKDAQKALDGSLEGSLKFVRFRPPLPKDGTWPAIRLDRAMEFLLGDRFQ</sequence>
<organism evidence="1 2">
    <name type="scientific">Aestuariivirga litoralis</name>
    <dbReference type="NCBI Taxonomy" id="2650924"/>
    <lineage>
        <taxon>Bacteria</taxon>
        <taxon>Pseudomonadati</taxon>
        <taxon>Pseudomonadota</taxon>
        <taxon>Alphaproteobacteria</taxon>
        <taxon>Hyphomicrobiales</taxon>
        <taxon>Aestuariivirgaceae</taxon>
        <taxon>Aestuariivirga</taxon>
    </lineage>
</organism>
<comment type="caution">
    <text evidence="1">The sequence shown here is derived from an EMBL/GenBank/DDBJ whole genome shotgun (WGS) entry which is preliminary data.</text>
</comment>
<dbReference type="PANTHER" id="PTHR38605">
    <property type="entry name" value="ATPASE-RELATED"/>
    <property type="match status" value="1"/>
</dbReference>
<name>A0A2W2BFK3_9HYPH</name>